<sequence length="360" mass="38514">MSSPMFTPFIINTPSMIKSRAGAKKQQQQRRTSEASGSGAAPNLAQQPAQPQQPTTEPLIDNRPRRPKGCVGDGELLRIPANGAGPNAQGTPVVTIAAASSSAEPARPVFRLIRSGANASPASPVVATTAVKRRLTGTTSPGTSGGGPSQLRPPQDSATPPKRILIRKAPQASGSGGPQQINAPEPSSSNAHVADGAGNESDSQHDEIIDVMGGMDETLDDRKPPIHIGSPRVRIHHRPTHYEDDLDHDGPQSVALANSFNELAACLKRNPLSGSPNTEAMIEQLSAANVALREVRKQNEQLTKKNEIYSSKLKQMESLLMDRNLRLKKLLSDNLRMGARLRRMESEVGVDRVKELFGSD</sequence>
<accession>A0A4U5NFM6</accession>
<feature type="compositionally biased region" description="Low complexity" evidence="2">
    <location>
        <begin position="40"/>
        <end position="54"/>
    </location>
</feature>
<reference evidence="3" key="1">
    <citation type="submission" date="2013-11" db="EMBL/GenBank/DDBJ databases">
        <authorList>
            <person name="Sternberg P."/>
            <person name="Dillman A."/>
            <person name="Macchietto M."/>
        </authorList>
    </citation>
    <scope>NUCLEOTIDE SEQUENCE</scope>
    <source>
        <strain evidence="3">ALL</strain>
    </source>
</reference>
<feature type="region of interest" description="Disordered" evidence="2">
    <location>
        <begin position="1"/>
        <end position="74"/>
    </location>
</feature>
<dbReference type="AlphaFoldDB" id="A0A4U5NFM6"/>
<feature type="compositionally biased region" description="Polar residues" evidence="2">
    <location>
        <begin position="1"/>
        <end position="16"/>
    </location>
</feature>
<feature type="coiled-coil region" evidence="1">
    <location>
        <begin position="285"/>
        <end position="319"/>
    </location>
</feature>
<protein>
    <submittedName>
        <fullName evidence="3">Uncharacterized protein</fullName>
    </submittedName>
</protein>
<keyword evidence="1" id="KW-0175">Coiled coil</keyword>
<organism evidence="3">
    <name type="scientific">Steinernema carpocapsae</name>
    <name type="common">Entomopathogenic nematode</name>
    <dbReference type="NCBI Taxonomy" id="34508"/>
    <lineage>
        <taxon>Eukaryota</taxon>
        <taxon>Metazoa</taxon>
        <taxon>Ecdysozoa</taxon>
        <taxon>Nematoda</taxon>
        <taxon>Chromadorea</taxon>
        <taxon>Rhabditida</taxon>
        <taxon>Tylenchina</taxon>
        <taxon>Panagrolaimomorpha</taxon>
        <taxon>Strongyloidoidea</taxon>
        <taxon>Steinernematidae</taxon>
        <taxon>Steinernema</taxon>
    </lineage>
</organism>
<name>A0A4U5NFM6_STECR</name>
<feature type="compositionally biased region" description="Polar residues" evidence="2">
    <location>
        <begin position="178"/>
        <end position="191"/>
    </location>
</feature>
<reference evidence="3" key="3">
    <citation type="journal article" date="2019" name="G3 (Bethesda)">
        <title>Hybrid Assembly of the Genome of the Entomopathogenic Nematode Steinernema carpocapsae Identifies the X-Chromosome.</title>
        <authorList>
            <person name="Serra L."/>
            <person name="Macchietto M."/>
            <person name="Macias-Munoz A."/>
            <person name="McGill C.J."/>
            <person name="Rodriguez I.M."/>
            <person name="Rodriguez B."/>
            <person name="Murad R."/>
            <person name="Mortazavi A."/>
        </authorList>
    </citation>
    <scope>NUCLEOTIDE SEQUENCE</scope>
    <source>
        <strain evidence="3">ALL</strain>
    </source>
</reference>
<evidence type="ECO:0000313" key="3">
    <source>
        <dbReference type="EMBL" id="TKR81502.1"/>
    </source>
</evidence>
<evidence type="ECO:0000256" key="1">
    <source>
        <dbReference type="SAM" id="Coils"/>
    </source>
</evidence>
<evidence type="ECO:0000256" key="2">
    <source>
        <dbReference type="SAM" id="MobiDB-lite"/>
    </source>
</evidence>
<reference evidence="3" key="2">
    <citation type="journal article" date="2015" name="Genome Biol.">
        <title>Comparative genomics of Steinernema reveals deeply conserved gene regulatory networks.</title>
        <authorList>
            <person name="Dillman A.R."/>
            <person name="Macchietto M."/>
            <person name="Porter C.F."/>
            <person name="Rogers A."/>
            <person name="Williams B."/>
            <person name="Antoshechkin I."/>
            <person name="Lee M.M."/>
            <person name="Goodwin Z."/>
            <person name="Lu X."/>
            <person name="Lewis E.E."/>
            <person name="Goodrich-Blair H."/>
            <person name="Stock S.P."/>
            <person name="Adams B.J."/>
            <person name="Sternberg P.W."/>
            <person name="Mortazavi A."/>
        </authorList>
    </citation>
    <scope>NUCLEOTIDE SEQUENCE [LARGE SCALE GENOMIC DNA]</scope>
    <source>
        <strain evidence="3">ALL</strain>
    </source>
</reference>
<dbReference type="OrthoDB" id="5809795at2759"/>
<feature type="region of interest" description="Disordered" evidence="2">
    <location>
        <begin position="119"/>
        <end position="204"/>
    </location>
</feature>
<gene>
    <name evidence="3" type="ORF">L596_015363</name>
</gene>
<dbReference type="EMBL" id="AZBU02000004">
    <property type="protein sequence ID" value="TKR81502.1"/>
    <property type="molecule type" value="Genomic_DNA"/>
</dbReference>
<comment type="caution">
    <text evidence="3">The sequence shown here is derived from an EMBL/GenBank/DDBJ whole genome shotgun (WGS) entry which is preliminary data.</text>
</comment>
<proteinExistence type="predicted"/>